<dbReference type="Proteomes" id="UP000663419">
    <property type="component" value="Chromosome 3"/>
</dbReference>
<dbReference type="PANTHER" id="PTHR11654">
    <property type="entry name" value="OLIGOPEPTIDE TRANSPORTER-RELATED"/>
    <property type="match status" value="1"/>
</dbReference>
<dbReference type="SUPFAM" id="SSF103473">
    <property type="entry name" value="MFS general substrate transporter"/>
    <property type="match status" value="1"/>
</dbReference>
<dbReference type="AlphaFoldDB" id="A0A8A1LKH4"/>
<evidence type="ECO:0000256" key="3">
    <source>
        <dbReference type="ARBA" id="ARBA00022692"/>
    </source>
</evidence>
<dbReference type="InterPro" id="IPR000109">
    <property type="entry name" value="POT_fam"/>
</dbReference>
<evidence type="ECO:0000256" key="6">
    <source>
        <dbReference type="SAM" id="Phobius"/>
    </source>
</evidence>
<accession>A0A8A1LKH4</accession>
<reference evidence="7" key="1">
    <citation type="submission" date="2021-01" db="EMBL/GenBank/DDBJ databases">
        <title>Chromosome-level genome assembly of a human fungal pathogen reveals clustering of transcriptionally co-regulated genes.</title>
        <authorList>
            <person name="Voorhies M."/>
            <person name="Cohen S."/>
            <person name="Shea T.P."/>
            <person name="Petrus S."/>
            <person name="Munoz J.F."/>
            <person name="Poplawski S."/>
            <person name="Goldman W.E."/>
            <person name="Michael T."/>
            <person name="Cuomo C.A."/>
            <person name="Sil A."/>
            <person name="Beyhan S."/>
        </authorList>
    </citation>
    <scope>NUCLEOTIDE SEQUENCE</scope>
    <source>
        <strain evidence="7">H88</strain>
    </source>
</reference>
<dbReference type="Pfam" id="PF00854">
    <property type="entry name" value="PTR2"/>
    <property type="match status" value="1"/>
</dbReference>
<dbReference type="VEuPathDB" id="FungiDB:I7I53_00311"/>
<comment type="similarity">
    <text evidence="2">Belongs to the major facilitator superfamily. Proton-dependent oligopeptide transporter (POT/PTR) (TC 2.A.17) family.</text>
</comment>
<evidence type="ECO:0000256" key="5">
    <source>
        <dbReference type="ARBA" id="ARBA00023136"/>
    </source>
</evidence>
<feature type="transmembrane region" description="Helical" evidence="6">
    <location>
        <begin position="108"/>
        <end position="127"/>
    </location>
</feature>
<keyword evidence="3 6" id="KW-0812">Transmembrane</keyword>
<evidence type="ECO:0000256" key="2">
    <source>
        <dbReference type="ARBA" id="ARBA00005982"/>
    </source>
</evidence>
<keyword evidence="5 6" id="KW-0472">Membrane</keyword>
<feature type="transmembrane region" description="Helical" evidence="6">
    <location>
        <begin position="21"/>
        <end position="37"/>
    </location>
</feature>
<keyword evidence="4 6" id="KW-1133">Transmembrane helix</keyword>
<dbReference type="EMBL" id="CP069104">
    <property type="protein sequence ID" value="QSS53143.1"/>
    <property type="molecule type" value="Genomic_DNA"/>
</dbReference>
<dbReference type="GO" id="GO:0022857">
    <property type="term" value="F:transmembrane transporter activity"/>
    <property type="evidence" value="ECO:0007669"/>
    <property type="project" value="InterPro"/>
</dbReference>
<dbReference type="GO" id="GO:0016020">
    <property type="term" value="C:membrane"/>
    <property type="evidence" value="ECO:0007669"/>
    <property type="project" value="UniProtKB-SubCell"/>
</dbReference>
<evidence type="ECO:0000313" key="8">
    <source>
        <dbReference type="Proteomes" id="UP000663419"/>
    </source>
</evidence>
<sequence length="221" mass="24222">MLNNLLSQAATMELNGVPNDVVTNLNPFTLIIFIPLLDRFFYPTLRKFGIKLTPVKRITIGFVLAGSGMIAATVIQHYIYKLGPCGKQANECAAKNIPAPINVWVQTIPYVLGGVSEIFASVTSLEYAFTKAPKNMRSLVQAVALFMNAFSSALGQALVSLSEDPLLEWNYAVTAILAFVGAVGFWFTNRSTDKEEDALNNLPNGDCEVRTDDLERKLAEN</sequence>
<feature type="transmembrane region" description="Helical" evidence="6">
    <location>
        <begin position="58"/>
        <end position="80"/>
    </location>
</feature>
<feature type="transmembrane region" description="Helical" evidence="6">
    <location>
        <begin position="171"/>
        <end position="188"/>
    </location>
</feature>
<comment type="subcellular location">
    <subcellularLocation>
        <location evidence="1">Membrane</location>
        <topology evidence="1">Multi-pass membrane protein</topology>
    </subcellularLocation>
</comment>
<evidence type="ECO:0000313" key="7">
    <source>
        <dbReference type="EMBL" id="QSS53143.1"/>
    </source>
</evidence>
<feature type="transmembrane region" description="Helical" evidence="6">
    <location>
        <begin position="139"/>
        <end position="159"/>
    </location>
</feature>
<proteinExistence type="inferred from homology"/>
<name>A0A8A1LKH4_AJEC8</name>
<gene>
    <name evidence="7" type="ORF">I7I53_00311</name>
</gene>
<protein>
    <submittedName>
        <fullName evidence="7">Oligopeptide transporter</fullName>
    </submittedName>
</protein>
<dbReference type="Gene3D" id="1.20.1250.20">
    <property type="entry name" value="MFS general substrate transporter like domains"/>
    <property type="match status" value="1"/>
</dbReference>
<evidence type="ECO:0000256" key="4">
    <source>
        <dbReference type="ARBA" id="ARBA00022989"/>
    </source>
</evidence>
<dbReference type="InterPro" id="IPR036259">
    <property type="entry name" value="MFS_trans_sf"/>
</dbReference>
<organism evidence="7 8">
    <name type="scientific">Ajellomyces capsulatus (strain H88)</name>
    <name type="common">Darling's disease fungus</name>
    <name type="synonym">Histoplasma capsulatum</name>
    <dbReference type="NCBI Taxonomy" id="544711"/>
    <lineage>
        <taxon>Eukaryota</taxon>
        <taxon>Fungi</taxon>
        <taxon>Dikarya</taxon>
        <taxon>Ascomycota</taxon>
        <taxon>Pezizomycotina</taxon>
        <taxon>Eurotiomycetes</taxon>
        <taxon>Eurotiomycetidae</taxon>
        <taxon>Onygenales</taxon>
        <taxon>Ajellomycetaceae</taxon>
        <taxon>Histoplasma</taxon>
    </lineage>
</organism>
<evidence type="ECO:0000256" key="1">
    <source>
        <dbReference type="ARBA" id="ARBA00004141"/>
    </source>
</evidence>